<evidence type="ECO:0000313" key="8">
    <source>
        <dbReference type="Proteomes" id="UP000503483"/>
    </source>
</evidence>
<dbReference type="PANTHER" id="PTHR46056:SF12">
    <property type="entry name" value="LONG-CHAIN-ALCOHOL OXIDASE"/>
    <property type="match status" value="1"/>
</dbReference>
<dbReference type="Pfam" id="PF00732">
    <property type="entry name" value="GMC_oxred_N"/>
    <property type="match status" value="1"/>
</dbReference>
<dbReference type="Pfam" id="PF05199">
    <property type="entry name" value="GMC_oxred_C"/>
    <property type="match status" value="1"/>
</dbReference>
<name>A0A6M8ENA2_9BACT</name>
<dbReference type="Gene3D" id="3.50.50.60">
    <property type="entry name" value="FAD/NAD(P)-binding domain"/>
    <property type="match status" value="2"/>
</dbReference>
<organism evidence="7 8">
    <name type="scientific">Arcobacter acticola</name>
    <dbReference type="NCBI Taxonomy" id="1849015"/>
    <lineage>
        <taxon>Bacteria</taxon>
        <taxon>Pseudomonadati</taxon>
        <taxon>Campylobacterota</taxon>
        <taxon>Epsilonproteobacteria</taxon>
        <taxon>Campylobacterales</taxon>
        <taxon>Arcobacteraceae</taxon>
        <taxon>Arcobacter</taxon>
    </lineage>
</organism>
<dbReference type="InterPro" id="IPR007867">
    <property type="entry name" value="GMC_OxRtase_C"/>
</dbReference>
<dbReference type="SUPFAM" id="SSF51905">
    <property type="entry name" value="FAD/NAD(P)-binding domain"/>
    <property type="match status" value="1"/>
</dbReference>
<keyword evidence="2" id="KW-0285">Flavoprotein</keyword>
<dbReference type="InterPro" id="IPR000172">
    <property type="entry name" value="GMC_OxRdtase_N"/>
</dbReference>
<dbReference type="RefSeq" id="WP_172126096.1">
    <property type="nucleotide sequence ID" value="NZ_CP042652.1"/>
</dbReference>
<dbReference type="GO" id="GO:0050660">
    <property type="term" value="F:flavin adenine dinucleotide binding"/>
    <property type="evidence" value="ECO:0007669"/>
    <property type="project" value="InterPro"/>
</dbReference>
<evidence type="ECO:0000256" key="2">
    <source>
        <dbReference type="ARBA" id="ARBA00022630"/>
    </source>
</evidence>
<protein>
    <submittedName>
        <fullName evidence="7">Choline dehydrogenase</fullName>
    </submittedName>
</protein>
<evidence type="ECO:0000256" key="4">
    <source>
        <dbReference type="ARBA" id="ARBA00023002"/>
    </source>
</evidence>
<feature type="domain" description="Glucose-methanol-choline oxidoreductase C-terminal" evidence="6">
    <location>
        <begin position="418"/>
        <end position="534"/>
    </location>
</feature>
<keyword evidence="8" id="KW-1185">Reference proteome</keyword>
<dbReference type="PANTHER" id="PTHR46056">
    <property type="entry name" value="LONG-CHAIN-ALCOHOL OXIDASE"/>
    <property type="match status" value="1"/>
</dbReference>
<evidence type="ECO:0000259" key="6">
    <source>
        <dbReference type="Pfam" id="PF05199"/>
    </source>
</evidence>
<dbReference type="KEGG" id="paco:AACT_1348"/>
<dbReference type="InterPro" id="IPR036188">
    <property type="entry name" value="FAD/NAD-bd_sf"/>
</dbReference>
<evidence type="ECO:0000259" key="5">
    <source>
        <dbReference type="Pfam" id="PF00732"/>
    </source>
</evidence>
<comment type="similarity">
    <text evidence="1">Belongs to the GMC oxidoreductase family.</text>
</comment>
<feature type="domain" description="Glucose-methanol-choline oxidoreductase N-terminal" evidence="5">
    <location>
        <begin position="81"/>
        <end position="317"/>
    </location>
</feature>
<dbReference type="AlphaFoldDB" id="A0A6M8ENA2"/>
<gene>
    <name evidence="7" type="primary">betA</name>
    <name evidence="7" type="ORF">AACT_1348</name>
</gene>
<proteinExistence type="inferred from homology"/>
<evidence type="ECO:0000256" key="3">
    <source>
        <dbReference type="ARBA" id="ARBA00022827"/>
    </source>
</evidence>
<keyword evidence="3" id="KW-0274">FAD</keyword>
<sequence length="552" mass="62183">MIYDVCVIGSGAGAGPIIYELSRNGLSICVLEKGDIYNEKDFSKDEIAVVRRPIYTPSLKDEYHTIEEFVEGSWQKFPTYETAWSFWNGNLLGGSSNFMSGYFHRLKPNDFKLASTYGIAQNSNIVDWPISYDDMEKYYEKVERIVGVSGEVQEYEFVEPRSTKDFPYAPLQENKIVELIDKACRELNYKTIKTPRAILSRQKEHRNPCYYSNYCGSYACSSAAKGSSRASLIKDALVTNNVKIIPNAFVIKLNTSKDKKIESAIYLTKDGSKKEIKAKLFVIAAQAVETSRLLLNSKDENFPKGLANNSGNVGKNFLSSSGGIVSATFDESNLPLKDLLASGLFVNRSIMDWYYSEKFKGGTIDILFEHANPIRRASFLRYDENDELVIGEKLQNSIFERLTKTRTLNMELFLDWTPNDNSFISVDEKYKDKYGIPVANIRIGSHEQDLKAANFLKEKALKVFEKMGGKDIVSIISALPSSNLQAGGCRFGDNPKTSVLNKYCQSHEVSNLFVTDGSFMPTGGSVPFTWTIYANSFRVADYIKENFENIII</sequence>
<dbReference type="Proteomes" id="UP000503483">
    <property type="component" value="Chromosome"/>
</dbReference>
<evidence type="ECO:0000313" key="7">
    <source>
        <dbReference type="EMBL" id="QKE28521.1"/>
    </source>
</evidence>
<dbReference type="GO" id="GO:0016614">
    <property type="term" value="F:oxidoreductase activity, acting on CH-OH group of donors"/>
    <property type="evidence" value="ECO:0007669"/>
    <property type="project" value="InterPro"/>
</dbReference>
<accession>A0A6M8ENA2</accession>
<dbReference type="SUPFAM" id="SSF54373">
    <property type="entry name" value="FAD-linked reductases, C-terminal domain"/>
    <property type="match status" value="1"/>
</dbReference>
<keyword evidence="4" id="KW-0560">Oxidoreductase</keyword>
<dbReference type="EMBL" id="CP042652">
    <property type="protein sequence ID" value="QKE28521.1"/>
    <property type="molecule type" value="Genomic_DNA"/>
</dbReference>
<reference evidence="7 8" key="1">
    <citation type="submission" date="2019-08" db="EMBL/GenBank/DDBJ databases">
        <title>Complete genome sequence of Arcobacter acticola.</title>
        <authorList>
            <person name="Miller W."/>
        </authorList>
    </citation>
    <scope>NUCLEOTIDE SEQUENCE [LARGE SCALE GENOMIC DNA]</scope>
    <source>
        <strain evidence="7 8">KCTC 52212</strain>
    </source>
</reference>
<evidence type="ECO:0000256" key="1">
    <source>
        <dbReference type="ARBA" id="ARBA00010790"/>
    </source>
</evidence>